<evidence type="ECO:0000256" key="1">
    <source>
        <dbReference type="SAM" id="MobiDB-lite"/>
    </source>
</evidence>
<dbReference type="Proteomes" id="UP001164020">
    <property type="component" value="Chromosome"/>
</dbReference>
<accession>A0ABY7C093</accession>
<evidence type="ECO:0000313" key="3">
    <source>
        <dbReference type="Proteomes" id="UP001164020"/>
    </source>
</evidence>
<name>A0ABY7C093_9HYPH</name>
<dbReference type="EMBL" id="CP114029">
    <property type="protein sequence ID" value="WAP68188.1"/>
    <property type="molecule type" value="Genomic_DNA"/>
</dbReference>
<gene>
    <name evidence="2" type="ORF">OH818_22895</name>
</gene>
<reference evidence="2" key="1">
    <citation type="submission" date="2022-12" db="EMBL/GenBank/DDBJ databases">
        <title>Jiella pelagia sp. nov., isolated from phosphonate enriched culture of Northwest Pacific surface seawater.</title>
        <authorList>
            <person name="Shin D.Y."/>
            <person name="Hwang C.Y."/>
        </authorList>
    </citation>
    <scope>NUCLEOTIDE SEQUENCE</scope>
    <source>
        <strain evidence="2">HL-NP1</strain>
    </source>
</reference>
<feature type="compositionally biased region" description="Basic and acidic residues" evidence="1">
    <location>
        <begin position="67"/>
        <end position="81"/>
    </location>
</feature>
<keyword evidence="3" id="KW-1185">Reference proteome</keyword>
<evidence type="ECO:0000313" key="2">
    <source>
        <dbReference type="EMBL" id="WAP68188.1"/>
    </source>
</evidence>
<feature type="compositionally biased region" description="Basic and acidic residues" evidence="1">
    <location>
        <begin position="90"/>
        <end position="103"/>
    </location>
</feature>
<feature type="region of interest" description="Disordered" evidence="1">
    <location>
        <begin position="20"/>
        <end position="103"/>
    </location>
</feature>
<protein>
    <recommendedName>
        <fullName evidence="4">YtxH domain-containing protein</fullName>
    </recommendedName>
</protein>
<proteinExistence type="predicted"/>
<sequence>MAGALALGVGLAIASAFPRTRQEDELFGEASDDMRERAMSEGKSALHKAEGVARASYEAASQEADEQGLKPRSGSEAKPLAERAAAVGRAAEEAGREEAKKQG</sequence>
<organism evidence="2 3">
    <name type="scientific">Jiella pelagia</name>
    <dbReference type="NCBI Taxonomy" id="2986949"/>
    <lineage>
        <taxon>Bacteria</taxon>
        <taxon>Pseudomonadati</taxon>
        <taxon>Pseudomonadota</taxon>
        <taxon>Alphaproteobacteria</taxon>
        <taxon>Hyphomicrobiales</taxon>
        <taxon>Aurantimonadaceae</taxon>
        <taxon>Jiella</taxon>
    </lineage>
</organism>
<evidence type="ECO:0008006" key="4">
    <source>
        <dbReference type="Google" id="ProtNLM"/>
    </source>
</evidence>
<dbReference type="RefSeq" id="WP_268880661.1">
    <property type="nucleotide sequence ID" value="NZ_CP114029.1"/>
</dbReference>